<feature type="transmembrane region" description="Helical" evidence="2">
    <location>
        <begin position="261"/>
        <end position="280"/>
    </location>
</feature>
<accession>A0A7W3LJY8</accession>
<keyword evidence="2" id="KW-0472">Membrane</keyword>
<dbReference type="EMBL" id="JACJIA010000001">
    <property type="protein sequence ID" value="MBA8949533.1"/>
    <property type="molecule type" value="Genomic_DNA"/>
</dbReference>
<evidence type="ECO:0000313" key="5">
    <source>
        <dbReference type="Proteomes" id="UP000572680"/>
    </source>
</evidence>
<evidence type="ECO:0000259" key="3">
    <source>
        <dbReference type="Pfam" id="PF12250"/>
    </source>
</evidence>
<keyword evidence="2" id="KW-1133">Transmembrane helix</keyword>
<evidence type="ECO:0000256" key="1">
    <source>
        <dbReference type="SAM" id="MobiDB-lite"/>
    </source>
</evidence>
<name>A0A7W3LJY8_ACTNM</name>
<keyword evidence="2" id="KW-0812">Transmembrane</keyword>
<proteinExistence type="predicted"/>
<dbReference type="InterPro" id="IPR020963">
    <property type="entry name" value="ArabinofuranosylTrfase_AftA_N"/>
</dbReference>
<protein>
    <recommendedName>
        <fullName evidence="3">Arabinofuranosyltransferase AftA N-terminal domain-containing protein</fullName>
    </recommendedName>
</protein>
<evidence type="ECO:0000256" key="2">
    <source>
        <dbReference type="SAM" id="Phobius"/>
    </source>
</evidence>
<feature type="transmembrane region" description="Helical" evidence="2">
    <location>
        <begin position="220"/>
        <end position="241"/>
    </location>
</feature>
<organism evidence="4 5">
    <name type="scientific">Actinomadura namibiensis</name>
    <dbReference type="NCBI Taxonomy" id="182080"/>
    <lineage>
        <taxon>Bacteria</taxon>
        <taxon>Bacillati</taxon>
        <taxon>Actinomycetota</taxon>
        <taxon>Actinomycetes</taxon>
        <taxon>Streptosporangiales</taxon>
        <taxon>Thermomonosporaceae</taxon>
        <taxon>Actinomadura</taxon>
    </lineage>
</organism>
<dbReference type="Pfam" id="PF12250">
    <property type="entry name" value="AftA_N"/>
    <property type="match status" value="1"/>
</dbReference>
<comment type="caution">
    <text evidence="4">The sequence shown here is derived from an EMBL/GenBank/DDBJ whole genome shotgun (WGS) entry which is preliminary data.</text>
</comment>
<feature type="transmembrane region" description="Helical" evidence="2">
    <location>
        <begin position="366"/>
        <end position="388"/>
    </location>
</feature>
<feature type="domain" description="Arabinofuranosyltransferase AftA N-terminal" evidence="3">
    <location>
        <begin position="63"/>
        <end position="423"/>
    </location>
</feature>
<gene>
    <name evidence="4" type="ORF">HNR61_001131</name>
</gene>
<feature type="region of interest" description="Disordered" evidence="1">
    <location>
        <begin position="1"/>
        <end position="23"/>
    </location>
</feature>
<feature type="transmembrane region" description="Helical" evidence="2">
    <location>
        <begin position="292"/>
        <end position="313"/>
    </location>
</feature>
<feature type="transmembrane region" description="Helical" evidence="2">
    <location>
        <begin position="433"/>
        <end position="451"/>
    </location>
</feature>
<dbReference type="RefSeq" id="WP_182841946.1">
    <property type="nucleotide sequence ID" value="NZ_BAAALP010000013.1"/>
</dbReference>
<dbReference type="GO" id="GO:0044038">
    <property type="term" value="P:cell wall macromolecule biosynthetic process"/>
    <property type="evidence" value="ECO:0007669"/>
    <property type="project" value="InterPro"/>
</dbReference>
<feature type="transmembrane region" description="Helical" evidence="2">
    <location>
        <begin position="84"/>
        <end position="104"/>
    </location>
</feature>
<keyword evidence="5" id="KW-1185">Reference proteome</keyword>
<dbReference type="Proteomes" id="UP000572680">
    <property type="component" value="Unassembled WGS sequence"/>
</dbReference>
<feature type="transmembrane region" description="Helical" evidence="2">
    <location>
        <begin position="185"/>
        <end position="208"/>
    </location>
</feature>
<dbReference type="GO" id="GO:0005886">
    <property type="term" value="C:plasma membrane"/>
    <property type="evidence" value="ECO:0007669"/>
    <property type="project" value="InterPro"/>
</dbReference>
<dbReference type="AlphaFoldDB" id="A0A7W3LJY8"/>
<evidence type="ECO:0000313" key="4">
    <source>
        <dbReference type="EMBL" id="MBA8949533.1"/>
    </source>
</evidence>
<feature type="transmembrane region" description="Helical" evidence="2">
    <location>
        <begin position="59"/>
        <end position="77"/>
    </location>
</feature>
<feature type="transmembrane region" description="Helical" evidence="2">
    <location>
        <begin position="333"/>
        <end position="359"/>
    </location>
</feature>
<dbReference type="GO" id="GO:0016757">
    <property type="term" value="F:glycosyltransferase activity"/>
    <property type="evidence" value="ECO:0007669"/>
    <property type="project" value="InterPro"/>
</dbReference>
<feature type="transmembrane region" description="Helical" evidence="2">
    <location>
        <begin position="394"/>
        <end position="413"/>
    </location>
</feature>
<reference evidence="4 5" key="1">
    <citation type="submission" date="2020-08" db="EMBL/GenBank/DDBJ databases">
        <title>Genomic Encyclopedia of Type Strains, Phase IV (KMG-IV): sequencing the most valuable type-strain genomes for metagenomic binning, comparative biology and taxonomic classification.</title>
        <authorList>
            <person name="Goeker M."/>
        </authorList>
    </citation>
    <scope>NUCLEOTIDE SEQUENCE [LARGE SCALE GENOMIC DNA]</scope>
    <source>
        <strain evidence="4 5">DSM 44197</strain>
    </source>
</reference>
<sequence>MTATSAPAARPPAASGGRGSRLSGSPVTVALLTWLVAGPLAAAVPPLLDPDPFAGTGRLLPAAVGAVAVVLATVPALRRGRPWMCGLAVGLFAAFTVLVLRAALHGTPYAYEGVLGDTGRLTAMANRYTTEWAAVDGTGTGVRTEYPPLFPWLVGKASALSGVPAWRLLAPAEILTVSGSVVAGFALWLRLVRAPAAAALAVVSLLAIGTPNTLGAANKAYEVIALAVTVPWLLLVAGAPPRGRPHWLPAGLVGGFLLLDYYAYVVFCAAGLPVLVWLVARSERDAGRYLLYLVRVVAVALACGSLYLAPYLWNSLVHGAEQVNDTYQPVYALQAVIPFLQPTLLGAAELAGLVGLLVYRRTWWAMPMWAILGGCYVYVGANVVRNHLSGHTGLFYYAGFVINAVLLAALVLAATEAAPRLVRRYGPAPRSRLVAGALAGCLTVCGGLYFVSNQPSISPGGFLAYAHMQPLPDGGRPRFAARAARAFEPDAHYADRLGFPLAEVLRGVDGALGRDARPRILASDEMVFAFRPWRGYLSMDRGASGSALQLWDLRLAELRRVAAARDLADGSARTRFGPIDVFVLRREGTAFVWRSKQGHEVRFERRLFDPARFTVSPLPNGHVLVIRKGLRAR</sequence>